<keyword evidence="3" id="KW-1185">Reference proteome</keyword>
<evidence type="ECO:0000313" key="2">
    <source>
        <dbReference type="EMBL" id="CQR48916.1"/>
    </source>
</evidence>
<evidence type="ECO:0000313" key="3">
    <source>
        <dbReference type="Proteomes" id="UP000198902"/>
    </source>
</evidence>
<dbReference type="Proteomes" id="UP000198902">
    <property type="component" value="Unassembled WGS sequence"/>
</dbReference>
<reference evidence="3" key="1">
    <citation type="submission" date="2015-03" db="EMBL/GenBank/DDBJ databases">
        <authorList>
            <person name="Urmite Genomes"/>
        </authorList>
    </citation>
    <scope>NUCLEOTIDE SEQUENCE [LARGE SCALE GENOMIC DNA]</scope>
    <source>
        <strain evidence="3">Arc-Hr</strain>
    </source>
</reference>
<dbReference type="AlphaFoldDB" id="A0A0D6JM00"/>
<organism evidence="2 3">
    <name type="scientific">Haloferax massiliensis</name>
    <dbReference type="NCBI Taxonomy" id="1476858"/>
    <lineage>
        <taxon>Archaea</taxon>
        <taxon>Methanobacteriati</taxon>
        <taxon>Methanobacteriota</taxon>
        <taxon>Stenosarchaea group</taxon>
        <taxon>Halobacteria</taxon>
        <taxon>Halobacteriales</taxon>
        <taxon>Haloferacaceae</taxon>
        <taxon>Haloferax</taxon>
    </lineage>
</organism>
<dbReference type="RefSeq" id="WP_167344088.1">
    <property type="nucleotide sequence ID" value="NZ_CABLRR010000001.1"/>
</dbReference>
<name>A0A0D6JM00_9EURY</name>
<keyword evidence="1" id="KW-1133">Transmembrane helix</keyword>
<feature type="transmembrane region" description="Helical" evidence="1">
    <location>
        <begin position="34"/>
        <end position="55"/>
    </location>
</feature>
<protein>
    <submittedName>
        <fullName evidence="2">Uncharacterized protein</fullName>
    </submittedName>
</protein>
<dbReference type="OrthoDB" id="292891at2157"/>
<gene>
    <name evidence="2" type="ORF">BN996_00365</name>
</gene>
<accession>A0A0D6JM00</accession>
<sequence length="57" mass="5616">MNRANVVAAGAASGYGIAVFAAIAVFFGDASQGLGVAVAFGLVTVLAIFAVTRVLND</sequence>
<proteinExistence type="predicted"/>
<dbReference type="EMBL" id="CSTE01000001">
    <property type="protein sequence ID" value="CQR48916.1"/>
    <property type="molecule type" value="Genomic_DNA"/>
</dbReference>
<evidence type="ECO:0000256" key="1">
    <source>
        <dbReference type="SAM" id="Phobius"/>
    </source>
</evidence>
<feature type="transmembrane region" description="Helical" evidence="1">
    <location>
        <begin position="6"/>
        <end position="27"/>
    </location>
</feature>
<keyword evidence="1" id="KW-0812">Transmembrane</keyword>
<keyword evidence="1" id="KW-0472">Membrane</keyword>